<name>A0AAJ0AAB3_9PEZI</name>
<dbReference type="RefSeq" id="XP_060423608.1">
    <property type="nucleotide sequence ID" value="XM_060576192.1"/>
</dbReference>
<evidence type="ECO:0000313" key="3">
    <source>
        <dbReference type="Proteomes" id="UP001224890"/>
    </source>
</evidence>
<dbReference type="GeneID" id="85460718"/>
<dbReference type="EMBL" id="JAHMHR010000068">
    <property type="protein sequence ID" value="KAK1658844.1"/>
    <property type="molecule type" value="Genomic_DNA"/>
</dbReference>
<dbReference type="Proteomes" id="UP001224890">
    <property type="component" value="Unassembled WGS sequence"/>
</dbReference>
<feature type="region of interest" description="Disordered" evidence="1">
    <location>
        <begin position="473"/>
        <end position="499"/>
    </location>
</feature>
<protein>
    <submittedName>
        <fullName evidence="2">Uncharacterized protein</fullName>
    </submittedName>
</protein>
<reference evidence="2" key="1">
    <citation type="submission" date="2021-06" db="EMBL/GenBank/DDBJ databases">
        <title>Comparative genomics, transcriptomics and evolutionary studies reveal genomic signatures of adaptation to plant cell wall in hemibiotrophic fungi.</title>
        <authorList>
            <consortium name="DOE Joint Genome Institute"/>
            <person name="Baroncelli R."/>
            <person name="Diaz J.F."/>
            <person name="Benocci T."/>
            <person name="Peng M."/>
            <person name="Battaglia E."/>
            <person name="Haridas S."/>
            <person name="Andreopoulos W."/>
            <person name="Labutti K."/>
            <person name="Pangilinan J."/>
            <person name="Floch G.L."/>
            <person name="Makela M.R."/>
            <person name="Henrissat B."/>
            <person name="Grigoriev I.V."/>
            <person name="Crouch J.A."/>
            <person name="De Vries R.P."/>
            <person name="Sukno S.A."/>
            <person name="Thon M.R."/>
        </authorList>
    </citation>
    <scope>NUCLEOTIDE SEQUENCE</scope>
    <source>
        <strain evidence="2">CBS 193.32</strain>
    </source>
</reference>
<gene>
    <name evidence="2" type="ORF">BDP55DRAFT_681465</name>
</gene>
<accession>A0AAJ0AAB3</accession>
<organism evidence="2 3">
    <name type="scientific">Colletotrichum godetiae</name>
    <dbReference type="NCBI Taxonomy" id="1209918"/>
    <lineage>
        <taxon>Eukaryota</taxon>
        <taxon>Fungi</taxon>
        <taxon>Dikarya</taxon>
        <taxon>Ascomycota</taxon>
        <taxon>Pezizomycotina</taxon>
        <taxon>Sordariomycetes</taxon>
        <taxon>Hypocreomycetidae</taxon>
        <taxon>Glomerellales</taxon>
        <taxon>Glomerellaceae</taxon>
        <taxon>Colletotrichum</taxon>
        <taxon>Colletotrichum acutatum species complex</taxon>
    </lineage>
</organism>
<sequence>MGDAQEAQAAGVLKSMKLASETVRSAIATAIPVASNQVLTVSLPGTVIDWKEYYYNAEKLIKPPLDIQVKEARLVDGMIPLSKFTAGKTGKSVARSYLATLDLLIPVEASVSGVIGNETGDVADERLRTIRDRYKLSMSYLTSPDDTPTGAGKTKVDTYVQKQSAWAEQVAAYAHAQSAALKDFSVPGASPSQQKEAREKYMQWLQEHARNFKNNIQTKYMDWVVHGYKFLVDFHFGVVDISSGMKRIENSKEAYRNLTIIASDGSSEYNGVVLTPSTWAKEVALKVLNWKANNHGPSIAEVRAELRRLQNLLASHQTLQEAIEGNKFVPVFEANKEADPKGLKAAYLDVYAAMDVQNGGAQDSEKSGDNVLDALVKAQKKHTEDSLNRDNATVRSNSDLSKGAALGWLKTRIDQLKTEIDELKTRLSMPIATPEPNQLPGKLLDLPVVGGDGIQVTGDQIAIDPYINSSDKKPNSFNLADENTWRNAPEHQPDPWTKVSCKVSSKSSLSETKTSQSASAVAAKAGWGLWSVSGGGSHSSSSADAMQSMSNLDVEVSMSCMVVEIERPWLHAELFADAELDSGKFDISPGEDELKKHFEEGTNPKGEYQQFSSYPTAFVLAADIELNFSGDTTKLESAVPASSTTVNASVGWGPFAVSGSHSSSKSQSRTKMESTANGCKISVEAPQIVGWVQTLLPRLPKPVKGVSTMTGLFT</sequence>
<evidence type="ECO:0000256" key="1">
    <source>
        <dbReference type="SAM" id="MobiDB-lite"/>
    </source>
</evidence>
<evidence type="ECO:0000313" key="2">
    <source>
        <dbReference type="EMBL" id="KAK1658844.1"/>
    </source>
</evidence>
<dbReference type="AlphaFoldDB" id="A0AAJ0AAB3"/>
<comment type="caution">
    <text evidence="2">The sequence shown here is derived from an EMBL/GenBank/DDBJ whole genome shotgun (WGS) entry which is preliminary data.</text>
</comment>
<proteinExistence type="predicted"/>
<keyword evidence="3" id="KW-1185">Reference proteome</keyword>